<accession>K0R7C1</accession>
<gene>
    <name evidence="3" type="ORF">THAOC_33294</name>
</gene>
<feature type="compositionally biased region" description="Polar residues" evidence="2">
    <location>
        <begin position="1"/>
        <end position="12"/>
    </location>
</feature>
<evidence type="ECO:0000313" key="3">
    <source>
        <dbReference type="EMBL" id="EJK47949.1"/>
    </source>
</evidence>
<evidence type="ECO:0000256" key="2">
    <source>
        <dbReference type="SAM" id="MobiDB-lite"/>
    </source>
</evidence>
<name>K0R7C1_THAOC</name>
<protein>
    <submittedName>
        <fullName evidence="3">Uncharacterized protein</fullName>
    </submittedName>
</protein>
<sequence>MTSSMFSPNPDQNIVKRSVDAKEEASSFRIRSPPETPADSAHSSSALGTDFQSTMEGSNGKKGRRVCPHTDYGTKCICSDPRCAAASKKIAKYEPDGDAFFSLPMNPKPESEMVNKPTGQVKASRDARAKRRERMLKALPPAATIRANDPRYKKGTQFKIHASHFPRQIRYLVERNGSRPGANLPLSISVELKNQLHSRGLAYTDADKFDDGTFVPLPNVPISEVESYAGELEEAYADELEDTIQPAKRQKTRSSRDEFDLRRSEHIAAGAVAREKLAKQREKATAEALQKRIDELTSQNLKLRKRVDELKTELIKVKQGHEVFEYGLSRSNFLSNKWHEANPRAAKHFFGFKDWKETVDRLHALFGVRPPTEIPSKTTPISPFEKYLMGYLRVHTKISVYTIGRIWGRDDGHVGRLIGTTVDAIGVAAKIPPNVDNTPE</sequence>
<organism evidence="3 4">
    <name type="scientific">Thalassiosira oceanica</name>
    <name type="common">Marine diatom</name>
    <dbReference type="NCBI Taxonomy" id="159749"/>
    <lineage>
        <taxon>Eukaryota</taxon>
        <taxon>Sar</taxon>
        <taxon>Stramenopiles</taxon>
        <taxon>Ochrophyta</taxon>
        <taxon>Bacillariophyta</taxon>
        <taxon>Coscinodiscophyceae</taxon>
        <taxon>Thalassiosirophycidae</taxon>
        <taxon>Thalassiosirales</taxon>
        <taxon>Thalassiosiraceae</taxon>
        <taxon>Thalassiosira</taxon>
    </lineage>
</organism>
<feature type="region of interest" description="Disordered" evidence="2">
    <location>
        <begin position="1"/>
        <end position="66"/>
    </location>
</feature>
<evidence type="ECO:0000256" key="1">
    <source>
        <dbReference type="SAM" id="Coils"/>
    </source>
</evidence>
<evidence type="ECO:0000313" key="4">
    <source>
        <dbReference type="Proteomes" id="UP000266841"/>
    </source>
</evidence>
<reference evidence="3 4" key="1">
    <citation type="journal article" date="2012" name="Genome Biol.">
        <title>Genome and low-iron response of an oceanic diatom adapted to chronic iron limitation.</title>
        <authorList>
            <person name="Lommer M."/>
            <person name="Specht M."/>
            <person name="Roy A.S."/>
            <person name="Kraemer L."/>
            <person name="Andreson R."/>
            <person name="Gutowska M.A."/>
            <person name="Wolf J."/>
            <person name="Bergner S.V."/>
            <person name="Schilhabel M.B."/>
            <person name="Klostermeier U.C."/>
            <person name="Beiko R.G."/>
            <person name="Rosenstiel P."/>
            <person name="Hippler M."/>
            <person name="Laroche J."/>
        </authorList>
    </citation>
    <scope>NUCLEOTIDE SEQUENCE [LARGE SCALE GENOMIC DNA]</scope>
    <source>
        <strain evidence="3 4">CCMP1005</strain>
    </source>
</reference>
<comment type="caution">
    <text evidence="3">The sequence shown here is derived from an EMBL/GenBank/DDBJ whole genome shotgun (WGS) entry which is preliminary data.</text>
</comment>
<keyword evidence="4" id="KW-1185">Reference proteome</keyword>
<keyword evidence="1" id="KW-0175">Coiled coil</keyword>
<dbReference type="EMBL" id="AGNL01046438">
    <property type="protein sequence ID" value="EJK47949.1"/>
    <property type="molecule type" value="Genomic_DNA"/>
</dbReference>
<feature type="compositionally biased region" description="Polar residues" evidence="2">
    <location>
        <begin position="41"/>
        <end position="57"/>
    </location>
</feature>
<dbReference type="AlphaFoldDB" id="K0R7C1"/>
<feature type="coiled-coil region" evidence="1">
    <location>
        <begin position="272"/>
        <end position="313"/>
    </location>
</feature>
<proteinExistence type="predicted"/>
<dbReference type="Proteomes" id="UP000266841">
    <property type="component" value="Unassembled WGS sequence"/>
</dbReference>
<feature type="compositionally biased region" description="Basic and acidic residues" evidence="2">
    <location>
        <begin position="17"/>
        <end position="26"/>
    </location>
</feature>